<evidence type="ECO:0000313" key="2">
    <source>
        <dbReference type="EMBL" id="KAI7843963.1"/>
    </source>
</evidence>
<keyword evidence="3" id="KW-1185">Reference proteome</keyword>
<name>A0AAD5H7K3_9CHLO</name>
<evidence type="ECO:0000313" key="3">
    <source>
        <dbReference type="Proteomes" id="UP001205105"/>
    </source>
</evidence>
<reference evidence="2" key="1">
    <citation type="submission" date="2020-11" db="EMBL/GenBank/DDBJ databases">
        <title>Chlorella ohadii genome sequencing and assembly.</title>
        <authorList>
            <person name="Murik O."/>
            <person name="Treves H."/>
            <person name="Kedem I."/>
            <person name="Shotland Y."/>
            <person name="Kaplan A."/>
        </authorList>
    </citation>
    <scope>NUCLEOTIDE SEQUENCE</scope>
    <source>
        <strain evidence="2">1</strain>
    </source>
</reference>
<dbReference type="GO" id="GO:0008146">
    <property type="term" value="F:sulfotransferase activity"/>
    <property type="evidence" value="ECO:0007669"/>
    <property type="project" value="InterPro"/>
</dbReference>
<sequence>MCIALYRLCSGGSMGGGSAGRGSGLSRRRLGGDVLEVPHPLEERVRVAASLAAHSAAEHSADTMLDQQDAEPAQPVHTADAQPAAQQAGTAPSTAVVAGAAAVHGFVRKAGPLNPKLWQPQYRQWRRERRQAWLEDRQERLAAGKPAPPLPLTQECQVWVNHKYRIIYLRHAKTGSSSLFCHFNGCRDANANGQAATAFVPLQSVPEEELEDLWRSYFVVTFVRNAYTRAISSYRMMMRNVASQSYGWDQFCADPASFVDECLADPACSKKGADFVYTHIQPQAECIKAADGGWAVDFIGRMEHIDQDLSLVLELLDQRRPKGVAGVPPVKPLEHSLENVNGRGCNETASAGRHAAREQYCDPEDYFRGQHSGCLAAVAQQYQEDMGTLQFVAQQAPEALDVFDAAEHTIAGSHAAEQLQQEQAELELAGDAAGDGEAAAEARRMLR</sequence>
<dbReference type="Proteomes" id="UP001205105">
    <property type="component" value="Unassembled WGS sequence"/>
</dbReference>
<dbReference type="GO" id="GO:0016020">
    <property type="term" value="C:membrane"/>
    <property type="evidence" value="ECO:0007669"/>
    <property type="project" value="InterPro"/>
</dbReference>
<proteinExistence type="predicted"/>
<protein>
    <submittedName>
        <fullName evidence="2">Uncharacterized protein</fullName>
    </submittedName>
</protein>
<dbReference type="AlphaFoldDB" id="A0AAD5H7K3"/>
<feature type="compositionally biased region" description="Low complexity" evidence="1">
    <location>
        <begin position="78"/>
        <end position="90"/>
    </location>
</feature>
<comment type="caution">
    <text evidence="2">The sequence shown here is derived from an EMBL/GenBank/DDBJ whole genome shotgun (WGS) entry which is preliminary data.</text>
</comment>
<dbReference type="EMBL" id="JADXDR010000035">
    <property type="protein sequence ID" value="KAI7843963.1"/>
    <property type="molecule type" value="Genomic_DNA"/>
</dbReference>
<gene>
    <name evidence="2" type="ORF">COHA_002501</name>
</gene>
<dbReference type="Pfam" id="PF03567">
    <property type="entry name" value="Sulfotransfer_2"/>
    <property type="match status" value="1"/>
</dbReference>
<dbReference type="InterPro" id="IPR005331">
    <property type="entry name" value="Sulfotransferase"/>
</dbReference>
<organism evidence="2 3">
    <name type="scientific">Chlorella ohadii</name>
    <dbReference type="NCBI Taxonomy" id="2649997"/>
    <lineage>
        <taxon>Eukaryota</taxon>
        <taxon>Viridiplantae</taxon>
        <taxon>Chlorophyta</taxon>
        <taxon>core chlorophytes</taxon>
        <taxon>Trebouxiophyceae</taxon>
        <taxon>Chlorellales</taxon>
        <taxon>Chlorellaceae</taxon>
        <taxon>Chlorella clade</taxon>
        <taxon>Chlorella</taxon>
    </lineage>
</organism>
<evidence type="ECO:0000256" key="1">
    <source>
        <dbReference type="SAM" id="MobiDB-lite"/>
    </source>
</evidence>
<feature type="region of interest" description="Disordered" evidence="1">
    <location>
        <begin position="57"/>
        <end position="90"/>
    </location>
</feature>
<accession>A0AAD5H7K3</accession>